<name>A0A1R3VMF6_9GAMM</name>
<proteinExistence type="predicted"/>
<dbReference type="RefSeq" id="WP_076754136.1">
    <property type="nucleotide sequence ID" value="NZ_CP023018.1"/>
</dbReference>
<feature type="chain" id="PRO_5012842486" description="DUF3617 family protein" evidence="1">
    <location>
        <begin position="23"/>
        <end position="142"/>
    </location>
</feature>
<reference evidence="2 3" key="1">
    <citation type="submission" date="2017-01" db="EMBL/GenBank/DDBJ databases">
        <authorList>
            <person name="Mah S.A."/>
            <person name="Swanson W.J."/>
            <person name="Moy G.W."/>
            <person name="Vacquier V.D."/>
        </authorList>
    </citation>
    <scope>NUCLEOTIDE SEQUENCE [LARGE SCALE GENOMIC DNA]</scope>
    <source>
        <strain evidence="2 3">M9</strain>
    </source>
</reference>
<keyword evidence="3" id="KW-1185">Reference proteome</keyword>
<evidence type="ECO:0000313" key="2">
    <source>
        <dbReference type="EMBL" id="SIT65726.1"/>
    </source>
</evidence>
<dbReference type="STRING" id="233100.SAMN05216526_0177"/>
<organism evidence="2 3">
    <name type="scientific">Ectothiorhodosinus mongolicus</name>
    <dbReference type="NCBI Taxonomy" id="233100"/>
    <lineage>
        <taxon>Bacteria</taxon>
        <taxon>Pseudomonadati</taxon>
        <taxon>Pseudomonadota</taxon>
        <taxon>Gammaproteobacteria</taxon>
        <taxon>Chromatiales</taxon>
        <taxon>Ectothiorhodospiraceae</taxon>
        <taxon>Ectothiorhodosinus</taxon>
    </lineage>
</organism>
<dbReference type="OrthoDB" id="8235498at2"/>
<sequence length="142" mass="15832">MNRNFTALFAAFLLTVATVAHAEAPNLEPGEWQFEHVTSVEGQDMIPPQTDNVRQCVTREDVASAENFLESGENCEVQRMSVSRDQLSYDMVCIEAGMRVEMQAELNFAGTRMHGEMRANLDSPMGEMVLLTRLSGERIGDC</sequence>
<dbReference type="EMBL" id="FTPK01000001">
    <property type="protein sequence ID" value="SIT65726.1"/>
    <property type="molecule type" value="Genomic_DNA"/>
</dbReference>
<dbReference type="Pfam" id="PF12276">
    <property type="entry name" value="DUF3617"/>
    <property type="match status" value="1"/>
</dbReference>
<dbReference type="Proteomes" id="UP000223759">
    <property type="component" value="Unassembled WGS sequence"/>
</dbReference>
<dbReference type="AlphaFoldDB" id="A0A1R3VMF6"/>
<protein>
    <recommendedName>
        <fullName evidence="4">DUF3617 family protein</fullName>
    </recommendedName>
</protein>
<feature type="signal peptide" evidence="1">
    <location>
        <begin position="1"/>
        <end position="22"/>
    </location>
</feature>
<keyword evidence="1" id="KW-0732">Signal</keyword>
<evidence type="ECO:0008006" key="4">
    <source>
        <dbReference type="Google" id="ProtNLM"/>
    </source>
</evidence>
<gene>
    <name evidence="2" type="ORF">SAMN05216526_0177</name>
</gene>
<dbReference type="InterPro" id="IPR022061">
    <property type="entry name" value="DUF3617"/>
</dbReference>
<accession>A0A1R3VMF6</accession>
<evidence type="ECO:0000256" key="1">
    <source>
        <dbReference type="SAM" id="SignalP"/>
    </source>
</evidence>
<evidence type="ECO:0000313" key="3">
    <source>
        <dbReference type="Proteomes" id="UP000223759"/>
    </source>
</evidence>